<dbReference type="SUPFAM" id="SSF52317">
    <property type="entry name" value="Class I glutamine amidotransferase-like"/>
    <property type="match status" value="1"/>
</dbReference>
<dbReference type="EMBL" id="JACYTP010000007">
    <property type="protein sequence ID" value="MBD8513545.1"/>
    <property type="molecule type" value="Genomic_DNA"/>
</dbReference>
<dbReference type="PANTHER" id="PTHR43130">
    <property type="entry name" value="ARAC-FAMILY TRANSCRIPTIONAL REGULATOR"/>
    <property type="match status" value="1"/>
</dbReference>
<evidence type="ECO:0000259" key="3">
    <source>
        <dbReference type="PROSITE" id="PS01124"/>
    </source>
</evidence>
<protein>
    <submittedName>
        <fullName evidence="4">Helix-turn-helix domain-containing protein</fullName>
    </submittedName>
</protein>
<evidence type="ECO:0000313" key="4">
    <source>
        <dbReference type="EMBL" id="MBD8513545.1"/>
    </source>
</evidence>
<feature type="domain" description="HTH araC/xylS-type" evidence="3">
    <location>
        <begin position="225"/>
        <end position="322"/>
    </location>
</feature>
<keyword evidence="2" id="KW-0804">Transcription</keyword>
<dbReference type="SMART" id="SM00342">
    <property type="entry name" value="HTH_ARAC"/>
    <property type="match status" value="1"/>
</dbReference>
<dbReference type="SUPFAM" id="SSF46689">
    <property type="entry name" value="Homeodomain-like"/>
    <property type="match status" value="1"/>
</dbReference>
<evidence type="ECO:0000256" key="2">
    <source>
        <dbReference type="ARBA" id="ARBA00023163"/>
    </source>
</evidence>
<dbReference type="InterPro" id="IPR052158">
    <property type="entry name" value="INH-QAR"/>
</dbReference>
<dbReference type="PANTHER" id="PTHR43130:SF3">
    <property type="entry name" value="HTH-TYPE TRANSCRIPTIONAL REGULATOR RV1931C"/>
    <property type="match status" value="1"/>
</dbReference>
<dbReference type="CDD" id="cd03137">
    <property type="entry name" value="GATase1_AraC_1"/>
    <property type="match status" value="1"/>
</dbReference>
<dbReference type="InterPro" id="IPR018060">
    <property type="entry name" value="HTH_AraC"/>
</dbReference>
<accession>A0ABR9BPK7</accession>
<dbReference type="Proteomes" id="UP000649768">
    <property type="component" value="Unassembled WGS sequence"/>
</dbReference>
<dbReference type="Gene3D" id="3.40.50.880">
    <property type="match status" value="1"/>
</dbReference>
<keyword evidence="1" id="KW-0805">Transcription regulation</keyword>
<name>A0ABR9BPK7_9GAMM</name>
<dbReference type="PROSITE" id="PS01124">
    <property type="entry name" value="HTH_ARAC_FAMILY_2"/>
    <property type="match status" value="1"/>
</dbReference>
<dbReference type="Gene3D" id="1.10.10.60">
    <property type="entry name" value="Homeodomain-like"/>
    <property type="match status" value="2"/>
</dbReference>
<sequence>MKHANPKNIPIDVYFLLTPDVHLLDLAGPCQAFHEAISYGMDLNLHFISDQNSQSSHQGLTLGGMQPLPSSLPDNAIVVVCASKYHEGIYRNQASERCIEWLRHTPKADTRILGICTGAFLLGLAGWLDNRQSTTHHKLTEALSQQFPAADVLPERIFVQDGQVYTTAGVTAGIDLALQLIEDISGSRFAMEVARDLVVYRRRMANDPQISKQLSFRSHISPLVHSIQDYLQTKLHEKLALADIADAFRVSSRHMQREFKNATGLTIREYLVELRLEEAKCYIENGDTIEVAAFKSGFPQASSLRAAWKKKYKTLPKESAAKVDAAAESTGRYLLNRSTG</sequence>
<dbReference type="InterPro" id="IPR002818">
    <property type="entry name" value="DJ-1/PfpI"/>
</dbReference>
<keyword evidence="5" id="KW-1185">Reference proteome</keyword>
<dbReference type="RefSeq" id="WP_192016227.1">
    <property type="nucleotide sequence ID" value="NZ_JACYTP010000007.1"/>
</dbReference>
<reference evidence="4 5" key="1">
    <citation type="submission" date="2020-09" db="EMBL/GenBank/DDBJ databases">
        <title>Photobacterium sp. CAU 1568 isolated from sand of Sido Beach.</title>
        <authorList>
            <person name="Kim W."/>
        </authorList>
    </citation>
    <scope>NUCLEOTIDE SEQUENCE [LARGE SCALE GENOMIC DNA]</scope>
    <source>
        <strain evidence="4 5">CAU 1568</strain>
    </source>
</reference>
<dbReference type="InterPro" id="IPR029062">
    <property type="entry name" value="Class_I_gatase-like"/>
</dbReference>
<dbReference type="InterPro" id="IPR009057">
    <property type="entry name" value="Homeodomain-like_sf"/>
</dbReference>
<gene>
    <name evidence="4" type="ORF">IFO68_12770</name>
</gene>
<evidence type="ECO:0000313" key="5">
    <source>
        <dbReference type="Proteomes" id="UP000649768"/>
    </source>
</evidence>
<dbReference type="Pfam" id="PF12833">
    <property type="entry name" value="HTH_18"/>
    <property type="match status" value="1"/>
</dbReference>
<organism evidence="4 5">
    <name type="scientific">Photobacterium arenosum</name>
    <dbReference type="NCBI Taxonomy" id="2774143"/>
    <lineage>
        <taxon>Bacteria</taxon>
        <taxon>Pseudomonadati</taxon>
        <taxon>Pseudomonadota</taxon>
        <taxon>Gammaproteobacteria</taxon>
        <taxon>Vibrionales</taxon>
        <taxon>Vibrionaceae</taxon>
        <taxon>Photobacterium</taxon>
    </lineage>
</organism>
<dbReference type="Pfam" id="PF01965">
    <property type="entry name" value="DJ-1_PfpI"/>
    <property type="match status" value="1"/>
</dbReference>
<comment type="caution">
    <text evidence="4">The sequence shown here is derived from an EMBL/GenBank/DDBJ whole genome shotgun (WGS) entry which is preliminary data.</text>
</comment>
<evidence type="ECO:0000256" key="1">
    <source>
        <dbReference type="ARBA" id="ARBA00023015"/>
    </source>
</evidence>
<proteinExistence type="predicted"/>